<organism evidence="2 3">
    <name type="scientific">Periconia digitata</name>
    <dbReference type="NCBI Taxonomy" id="1303443"/>
    <lineage>
        <taxon>Eukaryota</taxon>
        <taxon>Fungi</taxon>
        <taxon>Dikarya</taxon>
        <taxon>Ascomycota</taxon>
        <taxon>Pezizomycotina</taxon>
        <taxon>Dothideomycetes</taxon>
        <taxon>Pleosporomycetidae</taxon>
        <taxon>Pleosporales</taxon>
        <taxon>Massarineae</taxon>
        <taxon>Periconiaceae</taxon>
        <taxon>Periconia</taxon>
    </lineage>
</organism>
<evidence type="ECO:0000313" key="3">
    <source>
        <dbReference type="Proteomes" id="UP001152607"/>
    </source>
</evidence>
<name>A0A9W4UN82_9PLEO</name>
<dbReference type="AlphaFoldDB" id="A0A9W4UN82"/>
<keyword evidence="1" id="KW-0472">Membrane</keyword>
<sequence>MTLVSSYNVSIPYRCSTVMRYMYTCLYCIFRNGTTAFWIVMRLRSGMEERRASKQSRPPVTPSSSPLSLTYFSPMDGQTVCGETVRNQSRFGTAGRKGRRRLGINSTVSHQGTYRSTKTGVAGTCGAIQSIHTVQGMVAWPGWAPAVGGRRAHACA</sequence>
<comment type="caution">
    <text evidence="2">The sequence shown here is derived from an EMBL/GenBank/DDBJ whole genome shotgun (WGS) entry which is preliminary data.</text>
</comment>
<evidence type="ECO:0000256" key="1">
    <source>
        <dbReference type="SAM" id="Phobius"/>
    </source>
</evidence>
<dbReference type="EMBL" id="CAOQHR010000009">
    <property type="protein sequence ID" value="CAI6339286.1"/>
    <property type="molecule type" value="Genomic_DNA"/>
</dbReference>
<gene>
    <name evidence="2" type="ORF">PDIGIT_LOCUS12439</name>
</gene>
<reference evidence="2" key="1">
    <citation type="submission" date="2023-01" db="EMBL/GenBank/DDBJ databases">
        <authorList>
            <person name="Van Ghelder C."/>
            <person name="Rancurel C."/>
        </authorList>
    </citation>
    <scope>NUCLEOTIDE SEQUENCE</scope>
    <source>
        <strain evidence="2">CNCM I-4278</strain>
    </source>
</reference>
<feature type="transmembrane region" description="Helical" evidence="1">
    <location>
        <begin position="20"/>
        <end position="41"/>
    </location>
</feature>
<dbReference type="Proteomes" id="UP001152607">
    <property type="component" value="Unassembled WGS sequence"/>
</dbReference>
<keyword evidence="1" id="KW-1133">Transmembrane helix</keyword>
<accession>A0A9W4UN82</accession>
<protein>
    <submittedName>
        <fullName evidence="2">Uncharacterized protein</fullName>
    </submittedName>
</protein>
<keyword evidence="3" id="KW-1185">Reference proteome</keyword>
<keyword evidence="1" id="KW-0812">Transmembrane</keyword>
<proteinExistence type="predicted"/>
<evidence type="ECO:0000313" key="2">
    <source>
        <dbReference type="EMBL" id="CAI6339286.1"/>
    </source>
</evidence>